<protein>
    <submittedName>
        <fullName evidence="1">Uncharacterized protein</fullName>
    </submittedName>
</protein>
<accession>F5S5Q1</accession>
<organism evidence="1 2">
    <name type="scientific">Kingella kingae ATCC 23330</name>
    <dbReference type="NCBI Taxonomy" id="887327"/>
    <lineage>
        <taxon>Bacteria</taxon>
        <taxon>Pseudomonadati</taxon>
        <taxon>Pseudomonadota</taxon>
        <taxon>Betaproteobacteria</taxon>
        <taxon>Neisseriales</taxon>
        <taxon>Neisseriaceae</taxon>
        <taxon>Kingella</taxon>
    </lineage>
</organism>
<comment type="caution">
    <text evidence="1">The sequence shown here is derived from an EMBL/GenBank/DDBJ whole genome shotgun (WGS) entry which is preliminary data.</text>
</comment>
<reference evidence="1 2" key="1">
    <citation type="submission" date="2011-04" db="EMBL/GenBank/DDBJ databases">
        <authorList>
            <person name="Muzny D."/>
            <person name="Qin X."/>
            <person name="Deng J."/>
            <person name="Jiang H."/>
            <person name="Liu Y."/>
            <person name="Qu J."/>
            <person name="Song X.-Z."/>
            <person name="Zhang L."/>
            <person name="Thornton R."/>
            <person name="Coyle M."/>
            <person name="Francisco L."/>
            <person name="Jackson L."/>
            <person name="Javaid M."/>
            <person name="Korchina V."/>
            <person name="Kovar C."/>
            <person name="Mata R."/>
            <person name="Mathew T."/>
            <person name="Ngo R."/>
            <person name="Nguyen L."/>
            <person name="Nguyen N."/>
            <person name="Okwuonu G."/>
            <person name="Ongeri F."/>
            <person name="Pham C."/>
            <person name="Simmons D."/>
            <person name="Wilczek-Boney K."/>
            <person name="Hale W."/>
            <person name="Jakkamsetti A."/>
            <person name="Pham P."/>
            <person name="Ruth R."/>
            <person name="San Lucas F."/>
            <person name="Warren J."/>
            <person name="Zhang J."/>
            <person name="Zhao Z."/>
            <person name="Zhou C."/>
            <person name="Zhu D."/>
            <person name="Lee S."/>
            <person name="Bess C."/>
            <person name="Blankenburg K."/>
            <person name="Forbes L."/>
            <person name="Fu Q."/>
            <person name="Gubbala S."/>
            <person name="Hirani K."/>
            <person name="Jayaseelan J.C."/>
            <person name="Lara F."/>
            <person name="Munidasa M."/>
            <person name="Palculict T."/>
            <person name="Patil S."/>
            <person name="Pu L.-L."/>
            <person name="Saada N."/>
            <person name="Tang L."/>
            <person name="Weissenberger G."/>
            <person name="Zhu Y."/>
            <person name="Hemphill L."/>
            <person name="Shang Y."/>
            <person name="Youmans B."/>
            <person name="Ayvaz T."/>
            <person name="Ross M."/>
            <person name="Santibanez J."/>
            <person name="Aqrawi P."/>
            <person name="Gross S."/>
            <person name="Joshi V."/>
            <person name="Fowler G."/>
            <person name="Nazareth L."/>
            <person name="Reid J."/>
            <person name="Worley K."/>
            <person name="Petrosino J."/>
            <person name="Highlander S."/>
            <person name="Gibbs R."/>
        </authorList>
    </citation>
    <scope>NUCLEOTIDE SEQUENCE [LARGE SCALE GENOMIC DNA]</scope>
    <source>
        <strain evidence="1 2">ATCC 23330</strain>
    </source>
</reference>
<evidence type="ECO:0000313" key="1">
    <source>
        <dbReference type="EMBL" id="EGK10922.1"/>
    </source>
</evidence>
<proteinExistence type="predicted"/>
<dbReference type="HOGENOM" id="CLU_3200891_0_0_4"/>
<dbReference type="AlphaFoldDB" id="F5S5Q1"/>
<evidence type="ECO:0000313" key="2">
    <source>
        <dbReference type="Proteomes" id="UP000004207"/>
    </source>
</evidence>
<sequence>MQAAFRAKIAPKAACTLFLPSFLDRQESSKLFRQQNTILIIKSAR</sequence>
<dbReference type="EMBL" id="AFHS01000016">
    <property type="protein sequence ID" value="EGK10922.1"/>
    <property type="molecule type" value="Genomic_DNA"/>
</dbReference>
<dbReference type="Proteomes" id="UP000004207">
    <property type="component" value="Unassembled WGS sequence"/>
</dbReference>
<keyword evidence="2" id="KW-1185">Reference proteome</keyword>
<gene>
    <name evidence="1" type="ORF">HMPREF0476_0534</name>
</gene>
<name>F5S5Q1_KINKI</name>